<evidence type="ECO:0000313" key="2">
    <source>
        <dbReference type="EMBL" id="HED09079.1"/>
    </source>
</evidence>
<feature type="region of interest" description="Disordered" evidence="1">
    <location>
        <begin position="349"/>
        <end position="431"/>
    </location>
</feature>
<feature type="non-terminal residue" evidence="2">
    <location>
        <position position="431"/>
    </location>
</feature>
<organism evidence="2">
    <name type="scientific">Caldithrix abyssi</name>
    <dbReference type="NCBI Taxonomy" id="187145"/>
    <lineage>
        <taxon>Bacteria</taxon>
        <taxon>Pseudomonadati</taxon>
        <taxon>Calditrichota</taxon>
        <taxon>Calditrichia</taxon>
        <taxon>Calditrichales</taxon>
        <taxon>Calditrichaceae</taxon>
        <taxon>Caldithrix</taxon>
    </lineage>
</organism>
<accession>A0A7V1LJF1</accession>
<feature type="region of interest" description="Disordered" evidence="1">
    <location>
        <begin position="1"/>
        <end position="21"/>
    </location>
</feature>
<protein>
    <submittedName>
        <fullName evidence="2">Uncharacterized protein</fullName>
    </submittedName>
</protein>
<dbReference type="EMBL" id="DRLD01000003">
    <property type="protein sequence ID" value="HED09079.1"/>
    <property type="molecule type" value="Genomic_DNA"/>
</dbReference>
<feature type="region of interest" description="Disordered" evidence="1">
    <location>
        <begin position="57"/>
        <end position="97"/>
    </location>
</feature>
<sequence>MKPGSAKKTATVPLKPASRKNGAAFASLLKNNTGSGKVSPKLNKGLNLVARFEINNSKLPANGEKVKNRGDAPPAPPGRNGLKKGLSGKSVEKEPINAAASPAMMMTPRGIPKTLEQFIKELSAKGGSGSAAMETAGAEKQKGLFNMVKALEKALVARKGETAPLNFKTSFTINNGKNVQTVRLEKEGNVLRLSAPSSARSLINRMKPDFKQMLARYFKPVDAREAPPLKLKISFNASAKTAVPAPPSAVKTGKPSAKGGTPAVNSGGRTADTATAKPVPAVKIDSAPSIGAKGEKTAVPVPPSVVKAGKPSAKGGAPAVPSGGRTAGTATAKPVPAVKVDSAPSIGAKGEKAAVPVPPSAVKTGKPSAKGGTPAVNSGGRTAGTATAKPVPAVKIDSAPSIGAKGEKAAVPVPPSAVKTGKPSAKGGTPA</sequence>
<comment type="caution">
    <text evidence="2">The sequence shown here is derived from an EMBL/GenBank/DDBJ whole genome shotgun (WGS) entry which is preliminary data.</text>
</comment>
<dbReference type="Proteomes" id="UP000886005">
    <property type="component" value="Unassembled WGS sequence"/>
</dbReference>
<evidence type="ECO:0000256" key="1">
    <source>
        <dbReference type="SAM" id="MobiDB-lite"/>
    </source>
</evidence>
<gene>
    <name evidence="2" type="ORF">ENJ10_00185</name>
</gene>
<reference evidence="2" key="1">
    <citation type="journal article" date="2020" name="mSystems">
        <title>Genome- and Community-Level Interaction Insights into Carbon Utilization and Element Cycling Functions of Hydrothermarchaeota in Hydrothermal Sediment.</title>
        <authorList>
            <person name="Zhou Z."/>
            <person name="Liu Y."/>
            <person name="Xu W."/>
            <person name="Pan J."/>
            <person name="Luo Z.H."/>
            <person name="Li M."/>
        </authorList>
    </citation>
    <scope>NUCLEOTIDE SEQUENCE [LARGE SCALE GENOMIC DNA]</scope>
    <source>
        <strain evidence="2">HyVt-456</strain>
    </source>
</reference>
<dbReference type="AlphaFoldDB" id="A0A7V1LJF1"/>
<feature type="region of interest" description="Disordered" evidence="1">
    <location>
        <begin position="293"/>
        <end position="330"/>
    </location>
</feature>
<feature type="region of interest" description="Disordered" evidence="1">
    <location>
        <begin position="243"/>
        <end position="273"/>
    </location>
</feature>
<feature type="compositionally biased region" description="Low complexity" evidence="1">
    <location>
        <begin position="305"/>
        <end position="324"/>
    </location>
</feature>
<name>A0A7V1LJF1_CALAY</name>
<proteinExistence type="predicted"/>